<dbReference type="Gene3D" id="1.10.1600.10">
    <property type="match status" value="1"/>
</dbReference>
<evidence type="ECO:0000256" key="5">
    <source>
        <dbReference type="ARBA" id="ARBA00022454"/>
    </source>
</evidence>
<evidence type="ECO:0000313" key="19">
    <source>
        <dbReference type="Proteomes" id="UP001152885"/>
    </source>
</evidence>
<evidence type="ECO:0000259" key="17">
    <source>
        <dbReference type="SMART" id="SM00559"/>
    </source>
</evidence>
<evidence type="ECO:0000256" key="1">
    <source>
        <dbReference type="ARBA" id="ARBA00004123"/>
    </source>
</evidence>
<keyword evidence="6" id="KW-0547">Nucleotide-binding</keyword>
<dbReference type="Pfam" id="PF02735">
    <property type="entry name" value="Ku"/>
    <property type="match status" value="1"/>
</dbReference>
<dbReference type="GO" id="GO:0003690">
    <property type="term" value="F:double-stranded DNA binding"/>
    <property type="evidence" value="ECO:0007669"/>
    <property type="project" value="TreeGrafter"/>
</dbReference>
<evidence type="ECO:0000256" key="14">
    <source>
        <dbReference type="ARBA" id="ARBA00023204"/>
    </source>
</evidence>
<dbReference type="InterPro" id="IPR036465">
    <property type="entry name" value="vWFA_dom_sf"/>
</dbReference>
<evidence type="ECO:0000256" key="2">
    <source>
        <dbReference type="ARBA" id="ARBA00004574"/>
    </source>
</evidence>
<organism evidence="18 19">
    <name type="scientific">Candida verbasci</name>
    <dbReference type="NCBI Taxonomy" id="1227364"/>
    <lineage>
        <taxon>Eukaryota</taxon>
        <taxon>Fungi</taxon>
        <taxon>Dikarya</taxon>
        <taxon>Ascomycota</taxon>
        <taxon>Saccharomycotina</taxon>
        <taxon>Pichiomycetes</taxon>
        <taxon>Debaryomycetaceae</taxon>
        <taxon>Candida/Lodderomyces clade</taxon>
        <taxon>Candida</taxon>
    </lineage>
</organism>
<dbReference type="GO" id="GO:0005524">
    <property type="term" value="F:ATP binding"/>
    <property type="evidence" value="ECO:0007669"/>
    <property type="project" value="UniProtKB-KW"/>
</dbReference>
<keyword evidence="14" id="KW-0234">DNA repair</keyword>
<evidence type="ECO:0000256" key="4">
    <source>
        <dbReference type="ARBA" id="ARBA00012551"/>
    </source>
</evidence>
<dbReference type="EC" id="3.6.4.12" evidence="4"/>
<evidence type="ECO:0000256" key="7">
    <source>
        <dbReference type="ARBA" id="ARBA00022763"/>
    </source>
</evidence>
<keyword evidence="13" id="KW-0233">DNA recombination</keyword>
<dbReference type="GO" id="GO:0003684">
    <property type="term" value="F:damaged DNA binding"/>
    <property type="evidence" value="ECO:0007669"/>
    <property type="project" value="InterPro"/>
</dbReference>
<dbReference type="PANTHER" id="PTHR12604:SF2">
    <property type="entry name" value="X-RAY REPAIR CROSS-COMPLEMENTING PROTEIN 6"/>
    <property type="match status" value="1"/>
</dbReference>
<keyword evidence="19" id="KW-1185">Reference proteome</keyword>
<dbReference type="InterPro" id="IPR006164">
    <property type="entry name" value="DNA_bd_Ku70/Ku80"/>
</dbReference>
<protein>
    <recommendedName>
        <fullName evidence="4">DNA helicase</fullName>
        <ecNumber evidence="4">3.6.4.12</ecNumber>
    </recommendedName>
</protein>
<dbReference type="OrthoDB" id="3249161at2759"/>
<sequence>MSRFEEEDQSYQQYEIREGINYLIEITPELLEISPELGYSKLFEILQSINELMQELIISDKSTGIGIYFYNCEINKPLKAMSPRDNFCKLFGLKVLNLDNMSRLNDLLQKNINEIFKYKKPETDANLVNILSRVIDVFNGFKYFNKKKLIWITTNDIPYKEDKTKDALWRVIDDYYHYGYNIEPIFIAGNPSKTFNFELFKDIFMNTDFFKKVKTAEINDELESTNEFTKSKIFEKPIITTQIKQNILKAKEIRRIQFTCDLILSDGDEIGGNFGCTIKAYTLYSHEKVKKNELKVYTRVQPMKKVFIDTKIKQNGQIIEIKPEKNKLIAQSKDELGIKRGFDVGNDVVLLNKEQCDFFQNFTFDHRLEEKETEDINIDQEETEDKTVPVSLSQPPYLKLIGFRDLAHFNPVYSYGAPVFITADLSNGLKTSSIPGGFSNSLGTFASLYRSMNKLKQYAIVFGCTRKNARPYLYALIPNKFPDGFILIKLPWVEDVRALPASFLNSDNPSDTNSNMIDLFKSIFPKFEMKDYEPSNWPNPTLNYFYKIMKHEFLQIALSPEERSTENNDLLSKEDKLYIKNLENVKKLSVEERESIKALGLDGEDDRKRPIDESEGGSGKKVKSDTGPVTDDEILIAWKANGLAKFRMDELRVFAKRHKIKSANRKDDFIQNIVKFLDSREVKKE</sequence>
<dbReference type="GO" id="GO:0003678">
    <property type="term" value="F:DNA helicase activity"/>
    <property type="evidence" value="ECO:0007669"/>
    <property type="project" value="UniProtKB-EC"/>
</dbReference>
<dbReference type="EMBL" id="CANTUO010000001">
    <property type="protein sequence ID" value="CAI5757126.1"/>
    <property type="molecule type" value="Genomic_DNA"/>
</dbReference>
<dbReference type="GO" id="GO:0016787">
    <property type="term" value="F:hydrolase activity"/>
    <property type="evidence" value="ECO:0007669"/>
    <property type="project" value="UniProtKB-KW"/>
</dbReference>
<dbReference type="InterPro" id="IPR005161">
    <property type="entry name" value="Ku_N"/>
</dbReference>
<evidence type="ECO:0000256" key="12">
    <source>
        <dbReference type="ARBA" id="ARBA00023125"/>
    </source>
</evidence>
<feature type="domain" description="Ku" evidence="17">
    <location>
        <begin position="328"/>
        <end position="507"/>
    </location>
</feature>
<dbReference type="Pfam" id="PF03731">
    <property type="entry name" value="Ku_N"/>
    <property type="match status" value="1"/>
</dbReference>
<keyword evidence="7" id="KW-0227">DNA damage</keyword>
<name>A0A9W4TU77_9ASCO</name>
<keyword evidence="5" id="KW-0158">Chromosome</keyword>
<evidence type="ECO:0000256" key="13">
    <source>
        <dbReference type="ARBA" id="ARBA00023172"/>
    </source>
</evidence>
<accession>A0A9W4TU77</accession>
<evidence type="ECO:0000256" key="6">
    <source>
        <dbReference type="ARBA" id="ARBA00022741"/>
    </source>
</evidence>
<keyword evidence="10" id="KW-0067">ATP-binding</keyword>
<evidence type="ECO:0000313" key="18">
    <source>
        <dbReference type="EMBL" id="CAI5757126.1"/>
    </source>
</evidence>
<dbReference type="Proteomes" id="UP001152885">
    <property type="component" value="Unassembled WGS sequence"/>
</dbReference>
<gene>
    <name evidence="18" type="ORF">CANVERA_P1643</name>
</gene>
<dbReference type="GO" id="GO:0000723">
    <property type="term" value="P:telomere maintenance"/>
    <property type="evidence" value="ECO:0007669"/>
    <property type="project" value="InterPro"/>
</dbReference>
<dbReference type="SUPFAM" id="SSF53300">
    <property type="entry name" value="vWA-like"/>
    <property type="match status" value="1"/>
</dbReference>
<keyword evidence="8" id="KW-0378">Hydrolase</keyword>
<dbReference type="SUPFAM" id="SSF100939">
    <property type="entry name" value="SPOC domain-like"/>
    <property type="match status" value="1"/>
</dbReference>
<dbReference type="PANTHER" id="PTHR12604">
    <property type="entry name" value="KU AUTOANTIGEN DNA HELICASE"/>
    <property type="match status" value="1"/>
</dbReference>
<dbReference type="Gene3D" id="3.40.50.410">
    <property type="entry name" value="von Willebrand factor, type A domain"/>
    <property type="match status" value="1"/>
</dbReference>
<evidence type="ECO:0000256" key="3">
    <source>
        <dbReference type="ARBA" id="ARBA00005240"/>
    </source>
</evidence>
<reference evidence="18" key="1">
    <citation type="submission" date="2022-12" db="EMBL/GenBank/DDBJ databases">
        <authorList>
            <person name="Brejova B."/>
        </authorList>
    </citation>
    <scope>NUCLEOTIDE SEQUENCE</scope>
</reference>
<dbReference type="GO" id="GO:0006310">
    <property type="term" value="P:DNA recombination"/>
    <property type="evidence" value="ECO:0007669"/>
    <property type="project" value="UniProtKB-KW"/>
</dbReference>
<dbReference type="SMART" id="SM00559">
    <property type="entry name" value="Ku78"/>
    <property type="match status" value="1"/>
</dbReference>
<dbReference type="InterPro" id="IPR006165">
    <property type="entry name" value="Ku70"/>
</dbReference>
<feature type="region of interest" description="Disordered" evidence="16">
    <location>
        <begin position="601"/>
        <end position="627"/>
    </location>
</feature>
<comment type="subcellular location">
    <subcellularLocation>
        <location evidence="2">Chromosome</location>
        <location evidence="2">Telomere</location>
    </subcellularLocation>
    <subcellularLocation>
        <location evidence="1">Nucleus</location>
    </subcellularLocation>
</comment>
<dbReference type="GO" id="GO:0006303">
    <property type="term" value="P:double-strand break repair via nonhomologous end joining"/>
    <property type="evidence" value="ECO:0007669"/>
    <property type="project" value="InterPro"/>
</dbReference>
<dbReference type="Gene3D" id="2.40.290.10">
    <property type="match status" value="1"/>
</dbReference>
<keyword evidence="15" id="KW-0539">Nucleus</keyword>
<dbReference type="GO" id="GO:0043564">
    <property type="term" value="C:Ku70:Ku80 complex"/>
    <property type="evidence" value="ECO:0007669"/>
    <property type="project" value="InterPro"/>
</dbReference>
<dbReference type="GO" id="GO:0000781">
    <property type="term" value="C:chromosome, telomeric region"/>
    <property type="evidence" value="ECO:0007669"/>
    <property type="project" value="UniProtKB-SubCell"/>
</dbReference>
<evidence type="ECO:0000256" key="8">
    <source>
        <dbReference type="ARBA" id="ARBA00022801"/>
    </source>
</evidence>
<dbReference type="GO" id="GO:0042162">
    <property type="term" value="F:telomeric DNA binding"/>
    <property type="evidence" value="ECO:0007669"/>
    <property type="project" value="InterPro"/>
</dbReference>
<evidence type="ECO:0000256" key="9">
    <source>
        <dbReference type="ARBA" id="ARBA00022806"/>
    </source>
</evidence>
<evidence type="ECO:0000256" key="10">
    <source>
        <dbReference type="ARBA" id="ARBA00022840"/>
    </source>
</evidence>
<comment type="similarity">
    <text evidence="3">Belongs to the ku70 family.</text>
</comment>
<keyword evidence="9" id="KW-0347">Helicase</keyword>
<dbReference type="PIRSF" id="PIRSF003033">
    <property type="entry name" value="Ku70"/>
    <property type="match status" value="1"/>
</dbReference>
<keyword evidence="11" id="KW-0779">Telomere</keyword>
<dbReference type="InterPro" id="IPR016194">
    <property type="entry name" value="SPOC-like_C_dom_sf"/>
</dbReference>
<evidence type="ECO:0000256" key="11">
    <source>
        <dbReference type="ARBA" id="ARBA00022895"/>
    </source>
</evidence>
<evidence type="ECO:0000256" key="15">
    <source>
        <dbReference type="ARBA" id="ARBA00023242"/>
    </source>
</evidence>
<comment type="caution">
    <text evidence="18">The sequence shown here is derived from an EMBL/GenBank/DDBJ whole genome shotgun (WGS) entry which is preliminary data.</text>
</comment>
<keyword evidence="12" id="KW-0238">DNA-binding</keyword>
<evidence type="ECO:0000256" key="16">
    <source>
        <dbReference type="SAM" id="MobiDB-lite"/>
    </source>
</evidence>
<proteinExistence type="inferred from homology"/>
<dbReference type="AlphaFoldDB" id="A0A9W4TU77"/>